<accession>A0AAJ4ZVT0</accession>
<proteinExistence type="predicted"/>
<dbReference type="AlphaFoldDB" id="A0AAJ4ZVT0"/>
<gene>
    <name evidence="1" type="ORF">NCTC10338_02350</name>
</gene>
<dbReference type="Proteomes" id="UP000255295">
    <property type="component" value="Unassembled WGS sequence"/>
</dbReference>
<comment type="caution">
    <text evidence="1">The sequence shown here is derived from an EMBL/GenBank/DDBJ whole genome shotgun (WGS) entry which is preliminary data.</text>
</comment>
<reference evidence="1 2" key="1">
    <citation type="submission" date="2018-06" db="EMBL/GenBank/DDBJ databases">
        <authorList>
            <consortium name="Pathogen Informatics"/>
            <person name="Doyle S."/>
        </authorList>
    </citation>
    <scope>NUCLEOTIDE SEQUENCE [LARGE SCALE GENOMIC DNA]</scope>
    <source>
        <strain evidence="1 2">NCTC10338</strain>
    </source>
</reference>
<dbReference type="EMBL" id="UFSZ01000001">
    <property type="protein sequence ID" value="SUV17257.1"/>
    <property type="molecule type" value="Genomic_DNA"/>
</dbReference>
<protein>
    <submittedName>
        <fullName evidence="1">Glycine oxidase ThiO</fullName>
    </submittedName>
</protein>
<evidence type="ECO:0000313" key="1">
    <source>
        <dbReference type="EMBL" id="SUV17257.1"/>
    </source>
</evidence>
<sequence>MKGIYRIANSEEEFERIQQIRFWQVSAGEETLLLFSEELRNFEPNGSNFLKSNLPLLNAPIFLKRFYIVSKRYSKYVTGATIEPNLYQEMLKQ</sequence>
<name>A0AAJ4ZVT0_LYSSH</name>
<evidence type="ECO:0000313" key="2">
    <source>
        <dbReference type="Proteomes" id="UP000255295"/>
    </source>
</evidence>
<organism evidence="1 2">
    <name type="scientific">Lysinibacillus sphaericus</name>
    <name type="common">Bacillus sphaericus</name>
    <dbReference type="NCBI Taxonomy" id="1421"/>
    <lineage>
        <taxon>Bacteria</taxon>
        <taxon>Bacillati</taxon>
        <taxon>Bacillota</taxon>
        <taxon>Bacilli</taxon>
        <taxon>Bacillales</taxon>
        <taxon>Bacillaceae</taxon>
        <taxon>Lysinibacillus</taxon>
    </lineage>
</organism>